<evidence type="ECO:0000256" key="4">
    <source>
        <dbReference type="ARBA" id="ARBA00022827"/>
    </source>
</evidence>
<keyword evidence="3 7" id="KW-0285">Flavoprotein</keyword>
<dbReference type="PROSITE" id="PS00624">
    <property type="entry name" value="GMC_OXRED_2"/>
    <property type="match status" value="1"/>
</dbReference>
<gene>
    <name evidence="11" type="ORF">HPO_03714</name>
</gene>
<dbReference type="SUPFAM" id="SSF51905">
    <property type="entry name" value="FAD/NAD(P)-binding domain"/>
    <property type="match status" value="1"/>
</dbReference>
<dbReference type="GO" id="GO:0016614">
    <property type="term" value="F:oxidoreductase activity, acting on CH-OH group of donors"/>
    <property type="evidence" value="ECO:0007669"/>
    <property type="project" value="InterPro"/>
</dbReference>
<comment type="caution">
    <text evidence="11">The sequence shown here is derived from an EMBL/GenBank/DDBJ whole genome shotgun (WGS) entry which is preliminary data.</text>
</comment>
<evidence type="ECO:0000256" key="3">
    <source>
        <dbReference type="ARBA" id="ARBA00022630"/>
    </source>
</evidence>
<feature type="region of interest" description="Disordered" evidence="8">
    <location>
        <begin position="162"/>
        <end position="190"/>
    </location>
</feature>
<keyword evidence="12" id="KW-1185">Reference proteome</keyword>
<dbReference type="PIRSF" id="PIRSF000137">
    <property type="entry name" value="Alcohol_oxidase"/>
    <property type="match status" value="1"/>
</dbReference>
<feature type="active site" description="Proton donor" evidence="5">
    <location>
        <position position="472"/>
    </location>
</feature>
<dbReference type="InterPro" id="IPR000172">
    <property type="entry name" value="GMC_OxRdtase_N"/>
</dbReference>
<dbReference type="InterPro" id="IPR036188">
    <property type="entry name" value="FAD/NAD-bd_sf"/>
</dbReference>
<dbReference type="AlphaFoldDB" id="A0A062VMP4"/>
<dbReference type="PANTHER" id="PTHR11552:SF147">
    <property type="entry name" value="CHOLINE DEHYDROGENASE, MITOCHONDRIAL"/>
    <property type="match status" value="1"/>
</dbReference>
<dbReference type="STRING" id="1280954.HPO_03714"/>
<dbReference type="Pfam" id="PF05199">
    <property type="entry name" value="GMC_oxred_C"/>
    <property type="match status" value="1"/>
</dbReference>
<dbReference type="PATRIC" id="fig|1280954.3.peg.756"/>
<dbReference type="GO" id="GO:0050660">
    <property type="term" value="F:flavin adenine dinucleotide binding"/>
    <property type="evidence" value="ECO:0007669"/>
    <property type="project" value="InterPro"/>
</dbReference>
<feature type="binding site" evidence="6">
    <location>
        <position position="219"/>
    </location>
    <ligand>
        <name>FAD</name>
        <dbReference type="ChEBI" id="CHEBI:57692"/>
    </ligand>
</feature>
<dbReference type="InterPro" id="IPR007867">
    <property type="entry name" value="GMC_OxRtase_C"/>
</dbReference>
<feature type="domain" description="Glucose-methanol-choline oxidoreductase N-terminal" evidence="10">
    <location>
        <begin position="254"/>
        <end position="268"/>
    </location>
</feature>
<evidence type="ECO:0000256" key="8">
    <source>
        <dbReference type="SAM" id="MobiDB-lite"/>
    </source>
</evidence>
<dbReference type="SUPFAM" id="SSF54373">
    <property type="entry name" value="FAD-linked reductases, C-terminal domain"/>
    <property type="match status" value="1"/>
</dbReference>
<organism evidence="11 12">
    <name type="scientific">Hyphomonas polymorpha PS728</name>
    <dbReference type="NCBI Taxonomy" id="1280954"/>
    <lineage>
        <taxon>Bacteria</taxon>
        <taxon>Pseudomonadati</taxon>
        <taxon>Pseudomonadota</taxon>
        <taxon>Alphaproteobacteria</taxon>
        <taxon>Hyphomonadales</taxon>
        <taxon>Hyphomonadaceae</taxon>
        <taxon>Hyphomonas</taxon>
    </lineage>
</organism>
<evidence type="ECO:0000259" key="9">
    <source>
        <dbReference type="PROSITE" id="PS00623"/>
    </source>
</evidence>
<evidence type="ECO:0000256" key="6">
    <source>
        <dbReference type="PIRSR" id="PIRSR000137-2"/>
    </source>
</evidence>
<dbReference type="OrthoDB" id="9785276at2"/>
<evidence type="ECO:0000256" key="7">
    <source>
        <dbReference type="RuleBase" id="RU003968"/>
    </source>
</evidence>
<proteinExistence type="inferred from homology"/>
<evidence type="ECO:0000259" key="10">
    <source>
        <dbReference type="PROSITE" id="PS00624"/>
    </source>
</evidence>
<comment type="cofactor">
    <cofactor evidence="1 6">
        <name>FAD</name>
        <dbReference type="ChEBI" id="CHEBI:57692"/>
    </cofactor>
</comment>
<evidence type="ECO:0000313" key="11">
    <source>
        <dbReference type="EMBL" id="KCZ99968.1"/>
    </source>
</evidence>
<dbReference type="eggNOG" id="COG2303">
    <property type="taxonomic scope" value="Bacteria"/>
</dbReference>
<dbReference type="Gene3D" id="3.30.560.10">
    <property type="entry name" value="Glucose Oxidase, domain 3"/>
    <property type="match status" value="1"/>
</dbReference>
<comment type="similarity">
    <text evidence="2 7">Belongs to the GMC oxidoreductase family.</text>
</comment>
<reference evidence="11 12" key="1">
    <citation type="journal article" date="2014" name="Antonie Van Leeuwenhoek">
        <title>Hyphomonas beringensis sp. nov. and Hyphomonas chukchiensis sp. nov., isolated from surface seawater of the Bering Sea and Chukchi Sea.</title>
        <authorList>
            <person name="Li C."/>
            <person name="Lai Q."/>
            <person name="Li G."/>
            <person name="Dong C."/>
            <person name="Wang J."/>
            <person name="Liao Y."/>
            <person name="Shao Z."/>
        </authorList>
    </citation>
    <scope>NUCLEOTIDE SEQUENCE [LARGE SCALE GENOMIC DNA]</scope>
    <source>
        <strain evidence="11 12">PS728</strain>
    </source>
</reference>
<evidence type="ECO:0000256" key="1">
    <source>
        <dbReference type="ARBA" id="ARBA00001974"/>
    </source>
</evidence>
<dbReference type="EMBL" id="ARYM01000003">
    <property type="protein sequence ID" value="KCZ99968.1"/>
    <property type="molecule type" value="Genomic_DNA"/>
</dbReference>
<dbReference type="RefSeq" id="WP_035594625.1">
    <property type="nucleotide sequence ID" value="NZ_ARYM01000003.1"/>
</dbReference>
<name>A0A062VMP4_9PROT</name>
<feature type="binding site" evidence="6">
    <location>
        <position position="84"/>
    </location>
    <ligand>
        <name>FAD</name>
        <dbReference type="ChEBI" id="CHEBI:57692"/>
    </ligand>
</feature>
<dbReference type="InterPro" id="IPR012132">
    <property type="entry name" value="GMC_OxRdtase"/>
</dbReference>
<dbReference type="Gene3D" id="3.50.50.60">
    <property type="entry name" value="FAD/NAD(P)-binding domain"/>
    <property type="match status" value="1"/>
</dbReference>
<dbReference type="PANTHER" id="PTHR11552">
    <property type="entry name" value="GLUCOSE-METHANOL-CHOLINE GMC OXIDOREDUCTASE"/>
    <property type="match status" value="1"/>
</dbReference>
<evidence type="ECO:0000256" key="2">
    <source>
        <dbReference type="ARBA" id="ARBA00010790"/>
    </source>
</evidence>
<dbReference type="Proteomes" id="UP000027100">
    <property type="component" value="Unassembled WGS sequence"/>
</dbReference>
<protein>
    <submittedName>
        <fullName evidence="11">Glucose-methanol-choline oxidoreductase</fullName>
    </submittedName>
</protein>
<feature type="domain" description="Glucose-methanol-choline oxidoreductase N-terminal" evidence="9">
    <location>
        <begin position="82"/>
        <end position="105"/>
    </location>
</feature>
<evidence type="ECO:0000256" key="5">
    <source>
        <dbReference type="PIRSR" id="PIRSR000137-1"/>
    </source>
</evidence>
<accession>A0A062VMP4</accession>
<sequence>MVDGFDFVVAGGGSAGCVVAARLSEDPGARVLLLEAGPGDNNLFLKMPLAFRLLRMTNLYDWGLKTEPEPWARDRSIPAARGKVLGGSSSVNGMMYSRGHPRDYDQWAQMGATGWAYEEVLPFFRKSESNWRGASHWHGADGPLGVSRPDADTPLTRALKSAGQAAGLPVTDDFEGEQPEGVGLPDLTTASGKRASASQAFLNPARSRPNLTIITSARVTRLVLDRGRVTHIEYVRNNVPQRVAVGQEAILCGGAYASPHLLMLSGIGRGDDLRRAGVTPVLDLPGVGQNLKEHPLAAMGFQARQPLGFSGKIRADRLALSGLGWMLTGRGFPSTVPLSAIIYHKSQPGLERPDLENIVMPTALDARVWFPGIVSPKPEVLTNLNVVLHPSSTGSVTLRSADPEATPVIRLNILQAQEDIDRLRYNIRWFRDLVRTAPLSEFAGDEIFPGKDIESDAALDAYIRSTVVTAQHPVGTCRMGTDPSVAVVSPELRVHGTENLRVADASVMPSLIGGHTNAPAVMIGERAADFIRAGR</sequence>
<dbReference type="Pfam" id="PF00732">
    <property type="entry name" value="GMC_oxred_N"/>
    <property type="match status" value="1"/>
</dbReference>
<evidence type="ECO:0000313" key="12">
    <source>
        <dbReference type="Proteomes" id="UP000027100"/>
    </source>
</evidence>
<dbReference type="PROSITE" id="PS00623">
    <property type="entry name" value="GMC_OXRED_1"/>
    <property type="match status" value="1"/>
</dbReference>
<feature type="active site" description="Proton acceptor" evidence="5">
    <location>
        <position position="515"/>
    </location>
</feature>
<keyword evidence="4 6" id="KW-0274">FAD</keyword>